<reference evidence="3" key="1">
    <citation type="submission" date="2022-11" db="UniProtKB">
        <authorList>
            <consortium name="WormBaseParasite"/>
        </authorList>
    </citation>
    <scope>IDENTIFICATION</scope>
</reference>
<name>A0A914DPG4_9BILA</name>
<sequence>MMLSHEIKQEPMVNGPPNQNGHHIMMFGNGRAPHMGQMQQPPPPNHYGRVPCCKGEFNPQDYFGSQKVPTVIR</sequence>
<accession>A0A914DPG4</accession>
<proteinExistence type="predicted"/>
<keyword evidence="2" id="KW-1185">Reference proteome</keyword>
<feature type="region of interest" description="Disordered" evidence="1">
    <location>
        <begin position="1"/>
        <end position="52"/>
    </location>
</feature>
<dbReference type="AlphaFoldDB" id="A0A914DPG4"/>
<evidence type="ECO:0000313" key="3">
    <source>
        <dbReference type="WBParaSite" id="ACRNAN_scaffold3370.g30901.t1"/>
    </source>
</evidence>
<organism evidence="2 3">
    <name type="scientific">Acrobeloides nanus</name>
    <dbReference type="NCBI Taxonomy" id="290746"/>
    <lineage>
        <taxon>Eukaryota</taxon>
        <taxon>Metazoa</taxon>
        <taxon>Ecdysozoa</taxon>
        <taxon>Nematoda</taxon>
        <taxon>Chromadorea</taxon>
        <taxon>Rhabditida</taxon>
        <taxon>Tylenchina</taxon>
        <taxon>Cephalobomorpha</taxon>
        <taxon>Cephaloboidea</taxon>
        <taxon>Cephalobidae</taxon>
        <taxon>Acrobeloides</taxon>
    </lineage>
</organism>
<evidence type="ECO:0000313" key="2">
    <source>
        <dbReference type="Proteomes" id="UP000887540"/>
    </source>
</evidence>
<dbReference type="WBParaSite" id="ACRNAN_scaffold3370.g30901.t1">
    <property type="protein sequence ID" value="ACRNAN_scaffold3370.g30901.t1"/>
    <property type="gene ID" value="ACRNAN_scaffold3370.g30901"/>
</dbReference>
<dbReference type="Proteomes" id="UP000887540">
    <property type="component" value="Unplaced"/>
</dbReference>
<protein>
    <submittedName>
        <fullName evidence="3">Uncharacterized protein</fullName>
    </submittedName>
</protein>
<evidence type="ECO:0000256" key="1">
    <source>
        <dbReference type="SAM" id="MobiDB-lite"/>
    </source>
</evidence>